<dbReference type="EMBL" id="VFPM01000003">
    <property type="protein sequence ID" value="TQM57941.1"/>
    <property type="molecule type" value="Genomic_DNA"/>
</dbReference>
<dbReference type="OrthoDB" id="9814359at2"/>
<dbReference type="Gene3D" id="3.30.70.100">
    <property type="match status" value="1"/>
</dbReference>
<sequence>MRWREITLLVDGMGCRRCVREVSRWLRDVPGVATVEADAASTRVRVTGTMALGDVIAVFDGTAYAPHPGAASGPARNR</sequence>
<dbReference type="SUPFAM" id="SSF55008">
    <property type="entry name" value="HMA, heavy metal-associated domain"/>
    <property type="match status" value="1"/>
</dbReference>
<comment type="caution">
    <text evidence="2">The sequence shown here is derived from an EMBL/GenBank/DDBJ whole genome shotgun (WGS) entry which is preliminary data.</text>
</comment>
<name>A0A543HHY0_9MICO</name>
<dbReference type="Proteomes" id="UP000316747">
    <property type="component" value="Unassembled WGS sequence"/>
</dbReference>
<dbReference type="CDD" id="cd00371">
    <property type="entry name" value="HMA"/>
    <property type="match status" value="1"/>
</dbReference>
<reference evidence="2 3" key="1">
    <citation type="submission" date="2019-06" db="EMBL/GenBank/DDBJ databases">
        <title>Genome sequencing of plant associated microbes to promote plant fitness in Sorghum bicolor and Oryza sativa.</title>
        <authorList>
            <person name="Coleman-Derr D."/>
        </authorList>
    </citation>
    <scope>NUCLEOTIDE SEQUENCE [LARGE SCALE GENOMIC DNA]</scope>
    <source>
        <strain evidence="2 3">KV-663</strain>
    </source>
</reference>
<gene>
    <name evidence="2" type="ORF">FBY41_3293</name>
</gene>
<dbReference type="PROSITE" id="PS50846">
    <property type="entry name" value="HMA_2"/>
    <property type="match status" value="1"/>
</dbReference>
<accession>A0A543HHY0</accession>
<dbReference type="InterPro" id="IPR036163">
    <property type="entry name" value="HMA_dom_sf"/>
</dbReference>
<feature type="domain" description="HMA" evidence="1">
    <location>
        <begin position="4"/>
        <end position="67"/>
    </location>
</feature>
<protein>
    <submittedName>
        <fullName evidence="2">Copper chaperone CopZ</fullName>
    </submittedName>
</protein>
<evidence type="ECO:0000313" key="2">
    <source>
        <dbReference type="EMBL" id="TQM57941.1"/>
    </source>
</evidence>
<dbReference type="RefSeq" id="WP_141845342.1">
    <property type="nucleotide sequence ID" value="NZ_VFPM01000003.1"/>
</dbReference>
<proteinExistence type="predicted"/>
<organism evidence="2 3">
    <name type="scientific">Humibacillus xanthopallidus</name>
    <dbReference type="NCBI Taxonomy" id="412689"/>
    <lineage>
        <taxon>Bacteria</taxon>
        <taxon>Bacillati</taxon>
        <taxon>Actinomycetota</taxon>
        <taxon>Actinomycetes</taxon>
        <taxon>Micrococcales</taxon>
        <taxon>Intrasporangiaceae</taxon>
        <taxon>Humibacillus</taxon>
    </lineage>
</organism>
<evidence type="ECO:0000313" key="3">
    <source>
        <dbReference type="Proteomes" id="UP000316747"/>
    </source>
</evidence>
<dbReference type="GO" id="GO:0046872">
    <property type="term" value="F:metal ion binding"/>
    <property type="evidence" value="ECO:0007669"/>
    <property type="project" value="InterPro"/>
</dbReference>
<dbReference type="InterPro" id="IPR006121">
    <property type="entry name" value="HMA_dom"/>
</dbReference>
<dbReference type="AlphaFoldDB" id="A0A543HHY0"/>
<evidence type="ECO:0000259" key="1">
    <source>
        <dbReference type="PROSITE" id="PS50846"/>
    </source>
</evidence>
<dbReference type="Pfam" id="PF00403">
    <property type="entry name" value="HMA"/>
    <property type="match status" value="1"/>
</dbReference>
<keyword evidence="3" id="KW-1185">Reference proteome</keyword>